<dbReference type="SMART" id="SM01321">
    <property type="entry name" value="Y1_Tnp"/>
    <property type="match status" value="1"/>
</dbReference>
<dbReference type="OrthoDB" id="9788881at2"/>
<dbReference type="Gene3D" id="3.30.70.1290">
    <property type="entry name" value="Transposase IS200-like"/>
    <property type="match status" value="1"/>
</dbReference>
<dbReference type="EMBL" id="AKVJ01000022">
    <property type="protein sequence ID" value="EIW19062.1"/>
    <property type="molecule type" value="Genomic_DNA"/>
</dbReference>
<dbReference type="PANTHER" id="PTHR34322:SF2">
    <property type="entry name" value="TRANSPOSASE IS200-LIKE DOMAIN-CONTAINING PROTEIN"/>
    <property type="match status" value="1"/>
</dbReference>
<dbReference type="NCBIfam" id="NF047646">
    <property type="entry name" value="REP_Tyr_transpos"/>
    <property type="match status" value="1"/>
</dbReference>
<dbReference type="GO" id="GO:0003677">
    <property type="term" value="F:DNA binding"/>
    <property type="evidence" value="ECO:0007669"/>
    <property type="project" value="InterPro"/>
</dbReference>
<dbReference type="PANTHER" id="PTHR34322">
    <property type="entry name" value="TRANSPOSASE, Y1_TNP DOMAIN-CONTAINING"/>
    <property type="match status" value="1"/>
</dbReference>
<dbReference type="InterPro" id="IPR036515">
    <property type="entry name" value="Transposase_17_sf"/>
</dbReference>
<evidence type="ECO:0000313" key="2">
    <source>
        <dbReference type="EMBL" id="EIW19062.1"/>
    </source>
</evidence>
<comment type="caution">
    <text evidence="2">The sequence shown here is derived from an EMBL/GenBank/DDBJ whole genome shotgun (WGS) entry which is preliminary data.</text>
</comment>
<dbReference type="GO" id="GO:0004803">
    <property type="term" value="F:transposase activity"/>
    <property type="evidence" value="ECO:0007669"/>
    <property type="project" value="InterPro"/>
</dbReference>
<gene>
    <name evidence="2" type="ORF">FB4_0587</name>
</gene>
<name>I9B1N9_9FIRM</name>
<keyword evidence="3" id="KW-1185">Reference proteome</keyword>
<dbReference type="Proteomes" id="UP000004324">
    <property type="component" value="Unassembled WGS sequence"/>
</dbReference>
<dbReference type="RefSeq" id="WP_007933644.1">
    <property type="nucleotide sequence ID" value="NZ_AKVJ01000022.1"/>
</dbReference>
<protein>
    <submittedName>
        <fullName evidence="2">Transposase IS200-family protein</fullName>
    </submittedName>
</protein>
<dbReference type="PATRIC" id="fig|1149862.3.peg.2018"/>
<feature type="domain" description="Transposase IS200-like" evidence="1">
    <location>
        <begin position="9"/>
        <end position="123"/>
    </location>
</feature>
<dbReference type="SUPFAM" id="SSF143422">
    <property type="entry name" value="Transposase IS200-like"/>
    <property type="match status" value="1"/>
</dbReference>
<proteinExistence type="predicted"/>
<sequence length="265" mass="31675">MPRQSRQLSESKIYHVMIRGNARKNIFLDEEDKNRFIEILSEKNKDRKFAIYAYCLMDNHVHLLINEGSDEIGRIMKRINISYAYYFNKKYVRTGHLFQDRFKSEGIENDAYLLSAVRYIHNNPVKAGIVKKIEEYKWSSYFIFTETKNQNNSIDKRFILEMFSDDIEKSTKLFIDYSKIQDDGKFIDLQEENVEEKAIQTENQAKELIMHFLVKHNINSSDLKNRQKEDLRRDLINTLKRKSNLSIRQIAKLLDVDRNMVQRTK</sequence>
<dbReference type="InterPro" id="IPR002686">
    <property type="entry name" value="Transposase_17"/>
</dbReference>
<evidence type="ECO:0000259" key="1">
    <source>
        <dbReference type="SMART" id="SM01321"/>
    </source>
</evidence>
<accession>I9B1N9</accession>
<dbReference type="Pfam" id="PF01797">
    <property type="entry name" value="Y1_Tnp"/>
    <property type="match status" value="1"/>
</dbReference>
<dbReference type="AlphaFoldDB" id="I9B1N9"/>
<organism evidence="2 3">
    <name type="scientific">Pelosinus fermentans B4</name>
    <dbReference type="NCBI Taxonomy" id="1149862"/>
    <lineage>
        <taxon>Bacteria</taxon>
        <taxon>Bacillati</taxon>
        <taxon>Bacillota</taxon>
        <taxon>Negativicutes</taxon>
        <taxon>Selenomonadales</taxon>
        <taxon>Sporomusaceae</taxon>
        <taxon>Pelosinus</taxon>
    </lineage>
</organism>
<reference evidence="2 3" key="1">
    <citation type="journal article" date="2012" name="J. Bacteriol.">
        <title>Draft Genome Sequences for Two Metal-Reducing Pelosinus fermentans Strains Isolated from a Cr(VI)-Contaminated Site and for Type Strain R7.</title>
        <authorList>
            <person name="Brown S.D."/>
            <person name="Podar M."/>
            <person name="Klingeman D.M."/>
            <person name="Johnson C.M."/>
            <person name="Yang Z.K."/>
            <person name="Utturkar S.M."/>
            <person name="Land M.L."/>
            <person name="Mosher J.J."/>
            <person name="Hurt R.A.Jr."/>
            <person name="Phelps T.J."/>
            <person name="Palumbo A.V."/>
            <person name="Arkin A.P."/>
            <person name="Hazen T.C."/>
            <person name="Elias D.A."/>
        </authorList>
    </citation>
    <scope>NUCLEOTIDE SEQUENCE [LARGE SCALE GENOMIC DNA]</scope>
    <source>
        <strain evidence="2 3">B4</strain>
    </source>
</reference>
<evidence type="ECO:0000313" key="3">
    <source>
        <dbReference type="Proteomes" id="UP000004324"/>
    </source>
</evidence>
<dbReference type="GO" id="GO:0006313">
    <property type="term" value="P:DNA transposition"/>
    <property type="evidence" value="ECO:0007669"/>
    <property type="project" value="InterPro"/>
</dbReference>